<dbReference type="Pfam" id="PF01396">
    <property type="entry name" value="Zn_ribbon_Top1"/>
    <property type="match status" value="2"/>
</dbReference>
<evidence type="ECO:0000256" key="7">
    <source>
        <dbReference type="ARBA" id="ARBA00022833"/>
    </source>
</evidence>
<dbReference type="NCBIfam" id="TIGR01056">
    <property type="entry name" value="topB"/>
    <property type="match status" value="1"/>
</dbReference>
<dbReference type="EMBL" id="VSSQ01000007">
    <property type="protein sequence ID" value="MPL58482.1"/>
    <property type="molecule type" value="Genomic_DNA"/>
</dbReference>
<accession>A0A644SXQ1</accession>
<dbReference type="GO" id="GO:0043597">
    <property type="term" value="C:cytoplasmic replication fork"/>
    <property type="evidence" value="ECO:0007669"/>
    <property type="project" value="TreeGrafter"/>
</dbReference>
<dbReference type="GO" id="GO:0003917">
    <property type="term" value="F:DNA topoisomerase type I (single strand cut, ATP-independent) activity"/>
    <property type="evidence" value="ECO:0007669"/>
    <property type="project" value="UniProtKB-EC"/>
</dbReference>
<comment type="catalytic activity">
    <reaction evidence="1">
        <text>ATP-independent breakage of single-stranded DNA, followed by passage and rejoining.</text>
        <dbReference type="EC" id="5.6.2.1"/>
    </reaction>
</comment>
<dbReference type="CDD" id="cd00186">
    <property type="entry name" value="TOP1Ac"/>
    <property type="match status" value="1"/>
</dbReference>
<dbReference type="InterPro" id="IPR000380">
    <property type="entry name" value="Topo_IA"/>
</dbReference>
<comment type="similarity">
    <text evidence="2">Belongs to the type IA topoisomerase family.</text>
</comment>
<dbReference type="InterPro" id="IPR005738">
    <property type="entry name" value="TopoIII"/>
</dbReference>
<dbReference type="Gene3D" id="3.30.65.10">
    <property type="entry name" value="Bacterial Topoisomerase I, domain 1"/>
    <property type="match status" value="2"/>
</dbReference>
<dbReference type="InterPro" id="IPR003601">
    <property type="entry name" value="Topo_IA_2"/>
</dbReference>
<dbReference type="SUPFAM" id="SSF56712">
    <property type="entry name" value="Prokaryotic type I DNA topoisomerase"/>
    <property type="match status" value="1"/>
</dbReference>
<evidence type="ECO:0000313" key="13">
    <source>
        <dbReference type="EMBL" id="MPL58482.1"/>
    </source>
</evidence>
<proteinExistence type="inferred from homology"/>
<dbReference type="InterPro" id="IPR013825">
    <property type="entry name" value="Topo_IA_cen_sub2"/>
</dbReference>
<dbReference type="NCBIfam" id="NF005829">
    <property type="entry name" value="PRK07726.1"/>
    <property type="match status" value="1"/>
</dbReference>
<comment type="caution">
    <text evidence="13">The sequence shown here is derived from an EMBL/GenBank/DDBJ whole genome shotgun (WGS) entry which is preliminary data.</text>
</comment>
<dbReference type="InterPro" id="IPR013826">
    <property type="entry name" value="Topo_IA_cen_sub3"/>
</dbReference>
<dbReference type="InterPro" id="IPR023405">
    <property type="entry name" value="Topo_IA_core_domain"/>
</dbReference>
<name>A0A644SXQ1_9ZZZZ</name>
<dbReference type="PRINTS" id="PR00417">
    <property type="entry name" value="PRTPISMRASEI"/>
</dbReference>
<dbReference type="Gene3D" id="1.10.460.10">
    <property type="entry name" value="Topoisomerase I, domain 2"/>
    <property type="match status" value="1"/>
</dbReference>
<dbReference type="GO" id="GO:0008270">
    <property type="term" value="F:zinc ion binding"/>
    <property type="evidence" value="ECO:0007669"/>
    <property type="project" value="UniProtKB-KW"/>
</dbReference>
<keyword evidence="9" id="KW-0799">Topoisomerase</keyword>
<dbReference type="GO" id="GO:0006265">
    <property type="term" value="P:DNA topological change"/>
    <property type="evidence" value="ECO:0007669"/>
    <property type="project" value="InterPro"/>
</dbReference>
<evidence type="ECO:0000256" key="9">
    <source>
        <dbReference type="ARBA" id="ARBA00023029"/>
    </source>
</evidence>
<dbReference type="InterPro" id="IPR003602">
    <property type="entry name" value="Topo_IA_DNA-bd_dom"/>
</dbReference>
<keyword evidence="8" id="KW-0460">Magnesium</keyword>
<keyword evidence="7" id="KW-0862">Zinc</keyword>
<protein>
    <recommendedName>
        <fullName evidence="3">DNA topoisomerase</fullName>
        <ecNumber evidence="3">5.6.2.1</ecNumber>
    </recommendedName>
</protein>
<evidence type="ECO:0000256" key="8">
    <source>
        <dbReference type="ARBA" id="ARBA00022842"/>
    </source>
</evidence>
<dbReference type="CDD" id="cd03362">
    <property type="entry name" value="TOPRIM_TopoIA_TopoIII"/>
    <property type="match status" value="1"/>
</dbReference>
<evidence type="ECO:0000256" key="10">
    <source>
        <dbReference type="ARBA" id="ARBA00023125"/>
    </source>
</evidence>
<dbReference type="SMART" id="SM00436">
    <property type="entry name" value="TOP1Bc"/>
    <property type="match status" value="1"/>
</dbReference>
<dbReference type="InterPro" id="IPR013497">
    <property type="entry name" value="Topo_IA_cen"/>
</dbReference>
<evidence type="ECO:0000256" key="5">
    <source>
        <dbReference type="ARBA" id="ARBA00022737"/>
    </source>
</evidence>
<dbReference type="AlphaFoldDB" id="A0A644SXQ1"/>
<dbReference type="PROSITE" id="PS00396">
    <property type="entry name" value="TOPO_IA_1"/>
    <property type="match status" value="1"/>
</dbReference>
<dbReference type="SMART" id="SM00493">
    <property type="entry name" value="TOPRIM"/>
    <property type="match status" value="1"/>
</dbReference>
<keyword evidence="10" id="KW-0238">DNA-binding</keyword>
<dbReference type="GO" id="GO:0003677">
    <property type="term" value="F:DNA binding"/>
    <property type="evidence" value="ECO:0007669"/>
    <property type="project" value="UniProtKB-KW"/>
</dbReference>
<evidence type="ECO:0000259" key="12">
    <source>
        <dbReference type="PROSITE" id="PS52039"/>
    </source>
</evidence>
<dbReference type="GO" id="GO:0006281">
    <property type="term" value="P:DNA repair"/>
    <property type="evidence" value="ECO:0007669"/>
    <property type="project" value="TreeGrafter"/>
</dbReference>
<reference evidence="13" key="1">
    <citation type="submission" date="2019-08" db="EMBL/GenBank/DDBJ databases">
        <authorList>
            <person name="Kucharzyk K."/>
            <person name="Murdoch R.W."/>
            <person name="Higgins S."/>
            <person name="Loffler F."/>
        </authorList>
    </citation>
    <scope>NUCLEOTIDE SEQUENCE</scope>
</reference>
<evidence type="ECO:0000256" key="6">
    <source>
        <dbReference type="ARBA" id="ARBA00022771"/>
    </source>
</evidence>
<dbReference type="InterPro" id="IPR034144">
    <property type="entry name" value="TOPRIM_TopoIII"/>
</dbReference>
<evidence type="ECO:0000256" key="11">
    <source>
        <dbReference type="ARBA" id="ARBA00023235"/>
    </source>
</evidence>
<dbReference type="Gene3D" id="2.70.20.10">
    <property type="entry name" value="Topoisomerase I, domain 3"/>
    <property type="match status" value="1"/>
</dbReference>
<dbReference type="InterPro" id="IPR006171">
    <property type="entry name" value="TOPRIM_dom"/>
</dbReference>
<evidence type="ECO:0000256" key="2">
    <source>
        <dbReference type="ARBA" id="ARBA00009446"/>
    </source>
</evidence>
<dbReference type="InterPro" id="IPR013824">
    <property type="entry name" value="Topo_IA_cen_sub1"/>
</dbReference>
<dbReference type="EC" id="5.6.2.1" evidence="3"/>
<dbReference type="PROSITE" id="PS52039">
    <property type="entry name" value="TOPO_IA_2"/>
    <property type="match status" value="1"/>
</dbReference>
<evidence type="ECO:0000256" key="4">
    <source>
        <dbReference type="ARBA" id="ARBA00022723"/>
    </source>
</evidence>
<sequence>MRVFIAEKPSMGAELAKCLPGPISRKDGYIITGDGVVTWGFGHILRQAEPGEYDKKYEKWRLEDLPIIPENWKLFVADSCQKQFGIIKGLLEQATEVVHAGDPDREGQLLIDEVLDYLGNRKPVQRILLNALDEKSIKKAIVSLRDNQEFHNLKQSALARSRADWLIGMNLSRAYTLAARRAGHQVTLPVGRVKTPTLALVVRREREIEGFDQATYFTVKAEFQHENGSFIAYWKPKEEQAGLDHEGRLADQAIADLLIGGFSSAAQPGIIALCETTEKKESQRLPVSLSTLQVMAGKKFGYDPQTVLDTAQKLYEKKLTTYPRSDCEFLPESQQVDAEVILGNLRDLNHKELAAWAADADFTIKSRAWNDKKITAHHAIIPTTVKCNFSTLSETERNLYFLIAQTYIAQFYPVHVYDQTRIEVDYTGERFTASGRIVLEPGWKTLYGAEADEGKDEDGGVLPAMQKGDAAALVKAWADKKATKPPVRFTATTLLAAMKEIHKYVKDAELKKQLKDVSGIGTEATRATIIKELVDRGFLREEKKKKYLCPTSSAYLLIDTLPDELTYPDSTAIWEDILHKMAGGNESLHSFLQQQAQFASQLCAAAVTLSIPLNGEHTCPQCGKGVLQARNGKNGKFWGCSSYPVCKAAYNDADGQPQKPEYPCPRCQKGELKLRNGKNGPFWGCSKYPECKTTCSDDQGKPKLPVQRVALNT</sequence>
<dbReference type="Gene3D" id="3.40.50.140">
    <property type="match status" value="1"/>
</dbReference>
<feature type="domain" description="Topo IA-type catalytic" evidence="12">
    <location>
        <begin position="150"/>
        <end position="603"/>
    </location>
</feature>
<organism evidence="13">
    <name type="scientific">bioreactor metagenome</name>
    <dbReference type="NCBI Taxonomy" id="1076179"/>
    <lineage>
        <taxon>unclassified sequences</taxon>
        <taxon>metagenomes</taxon>
        <taxon>ecological metagenomes</taxon>
    </lineage>
</organism>
<dbReference type="SMART" id="SM00437">
    <property type="entry name" value="TOP1Ac"/>
    <property type="match status" value="1"/>
</dbReference>
<dbReference type="PANTHER" id="PTHR11390:SF21">
    <property type="entry name" value="DNA TOPOISOMERASE 3-ALPHA"/>
    <property type="match status" value="1"/>
</dbReference>
<keyword evidence="6" id="KW-0863">Zinc-finger</keyword>
<dbReference type="Pfam" id="PF01131">
    <property type="entry name" value="Topoisom_bac"/>
    <property type="match status" value="1"/>
</dbReference>
<evidence type="ECO:0000256" key="3">
    <source>
        <dbReference type="ARBA" id="ARBA00012891"/>
    </source>
</evidence>
<keyword evidence="5" id="KW-0677">Repeat</keyword>
<gene>
    <name evidence="13" type="primary">topB_2</name>
    <name evidence="13" type="ORF">SDC9_04015</name>
</gene>
<dbReference type="SUPFAM" id="SSF57783">
    <property type="entry name" value="Zinc beta-ribbon"/>
    <property type="match status" value="2"/>
</dbReference>
<dbReference type="PANTHER" id="PTHR11390">
    <property type="entry name" value="PROKARYOTIC DNA TOPOISOMERASE"/>
    <property type="match status" value="1"/>
</dbReference>
<evidence type="ECO:0000256" key="1">
    <source>
        <dbReference type="ARBA" id="ARBA00000213"/>
    </source>
</evidence>
<keyword evidence="4" id="KW-0479">Metal-binding</keyword>
<dbReference type="InterPro" id="IPR023406">
    <property type="entry name" value="Topo_IA_AS"/>
</dbReference>
<dbReference type="InterPro" id="IPR013498">
    <property type="entry name" value="Topo_IA_Znf"/>
</dbReference>
<dbReference type="Pfam" id="PF01751">
    <property type="entry name" value="Toprim"/>
    <property type="match status" value="1"/>
</dbReference>
<keyword evidence="11 13" id="KW-0413">Isomerase</keyword>
<dbReference type="Gene3D" id="1.10.290.10">
    <property type="entry name" value="Topoisomerase I, domain 4"/>
    <property type="match status" value="1"/>
</dbReference>
<dbReference type="GO" id="GO:0006310">
    <property type="term" value="P:DNA recombination"/>
    <property type="evidence" value="ECO:0007669"/>
    <property type="project" value="TreeGrafter"/>
</dbReference>